<feature type="transmembrane region" description="Helical" evidence="5">
    <location>
        <begin position="56"/>
        <end position="80"/>
    </location>
</feature>
<organism evidence="6 7">
    <name type="scientific">candidate division WOR-3 bacterium</name>
    <dbReference type="NCBI Taxonomy" id="2052148"/>
    <lineage>
        <taxon>Bacteria</taxon>
        <taxon>Bacteria division WOR-3</taxon>
    </lineage>
</organism>
<evidence type="ECO:0000313" key="7">
    <source>
        <dbReference type="Proteomes" id="UP000779900"/>
    </source>
</evidence>
<evidence type="ECO:0000256" key="2">
    <source>
        <dbReference type="ARBA" id="ARBA00022692"/>
    </source>
</evidence>
<feature type="transmembrane region" description="Helical" evidence="5">
    <location>
        <begin position="344"/>
        <end position="364"/>
    </location>
</feature>
<evidence type="ECO:0000256" key="3">
    <source>
        <dbReference type="ARBA" id="ARBA00022989"/>
    </source>
</evidence>
<dbReference type="PANTHER" id="PTHR43424">
    <property type="entry name" value="LOCUS PUTATIVE PROTEIN 1-RELATED"/>
    <property type="match status" value="1"/>
</dbReference>
<dbReference type="CDD" id="cd13128">
    <property type="entry name" value="MATE_Wzx_like"/>
    <property type="match status" value="1"/>
</dbReference>
<dbReference type="GO" id="GO:0016020">
    <property type="term" value="C:membrane"/>
    <property type="evidence" value="ECO:0007669"/>
    <property type="project" value="UniProtKB-SubCell"/>
</dbReference>
<evidence type="ECO:0000256" key="5">
    <source>
        <dbReference type="SAM" id="Phobius"/>
    </source>
</evidence>
<feature type="transmembrane region" description="Helical" evidence="5">
    <location>
        <begin position="100"/>
        <end position="121"/>
    </location>
</feature>
<feature type="transmembrane region" description="Helical" evidence="5">
    <location>
        <begin position="263"/>
        <end position="286"/>
    </location>
</feature>
<gene>
    <name evidence="6" type="ORF">FJY68_06730</name>
</gene>
<comment type="subcellular location">
    <subcellularLocation>
        <location evidence="1">Membrane</location>
        <topology evidence="1">Multi-pass membrane protein</topology>
    </subcellularLocation>
</comment>
<feature type="transmembrane region" description="Helical" evidence="5">
    <location>
        <begin position="221"/>
        <end position="243"/>
    </location>
</feature>
<keyword evidence="4 5" id="KW-0472">Membrane</keyword>
<feature type="transmembrane region" description="Helical" evidence="5">
    <location>
        <begin position="20"/>
        <end position="44"/>
    </location>
</feature>
<evidence type="ECO:0000256" key="1">
    <source>
        <dbReference type="ARBA" id="ARBA00004141"/>
    </source>
</evidence>
<feature type="transmembrane region" description="Helical" evidence="5">
    <location>
        <begin position="456"/>
        <end position="476"/>
    </location>
</feature>
<feature type="transmembrane region" description="Helical" evidence="5">
    <location>
        <begin position="183"/>
        <end position="209"/>
    </location>
</feature>
<name>A0A937XDR1_UNCW3</name>
<evidence type="ECO:0000256" key="4">
    <source>
        <dbReference type="ARBA" id="ARBA00023136"/>
    </source>
</evidence>
<protein>
    <submittedName>
        <fullName evidence="6">Flippase</fullName>
    </submittedName>
</protein>
<feature type="transmembrane region" description="Helical" evidence="5">
    <location>
        <begin position="307"/>
        <end position="332"/>
    </location>
</feature>
<keyword evidence="2 5" id="KW-0812">Transmembrane</keyword>
<proteinExistence type="predicted"/>
<dbReference type="PANTHER" id="PTHR43424:SF1">
    <property type="entry name" value="LOCUS PUTATIVE PROTEIN 1-RELATED"/>
    <property type="match status" value="1"/>
</dbReference>
<dbReference type="InterPro" id="IPR052556">
    <property type="entry name" value="PolySynth_Transporter"/>
</dbReference>
<sequence>MARPMCPERSPGAGQRRGSILSNTFFLALADVAGRFVSLVFFALAARHLGVAQFGVLSFSLAFVSMFSVLSDLGIGTLAIREIARDRSVAHGLVNRGITIRLLASTAVAFIVVAAAALLAYPASTVHVVAICSTTVITGGVLLFYTSVLQGFEHNSYTALARGGQTAVMIAGALLLARHTSTVAGYALVLALASSLAALAVSIVVWWKFAPLSLDLGVRRWLPMLRSAVPFGIASILVAFYYWSGSTILSKIAGEKAVGEFGAAYRLVAGVGFLGASFAGAVYPVISRVFTSEPSRWPGAAGRALSLILDMAIPQAVLGLALAGPVIGVLYGPGYEGSVRVMMALVWWGACATMNSMLSSMLFASDRQRMVTRQAAISVAVSLVLNFLLIPRLGALGAAVALSVAEAAGMVFLLASCYWMPAGGRPTSVTSSLVRALFAASSAALAAAFSARWHPWAAIAIALPAYIMFLVLLGGVRPEDLQTLRAAMRRVNV</sequence>
<feature type="transmembrane region" description="Helical" evidence="5">
    <location>
        <begin position="396"/>
        <end position="420"/>
    </location>
</feature>
<evidence type="ECO:0000313" key="6">
    <source>
        <dbReference type="EMBL" id="MBM3331533.1"/>
    </source>
</evidence>
<keyword evidence="3 5" id="KW-1133">Transmembrane helix</keyword>
<dbReference type="Proteomes" id="UP000779900">
    <property type="component" value="Unassembled WGS sequence"/>
</dbReference>
<reference evidence="6" key="1">
    <citation type="submission" date="2019-03" db="EMBL/GenBank/DDBJ databases">
        <title>Lake Tanganyika Metagenome-Assembled Genomes (MAGs).</title>
        <authorList>
            <person name="Tran P."/>
        </authorList>
    </citation>
    <scope>NUCLEOTIDE SEQUENCE</scope>
    <source>
        <strain evidence="6">K_DeepCast_150m_m2_040</strain>
    </source>
</reference>
<feature type="transmembrane region" description="Helical" evidence="5">
    <location>
        <begin position="157"/>
        <end position="177"/>
    </location>
</feature>
<dbReference type="Pfam" id="PF01943">
    <property type="entry name" value="Polysacc_synt"/>
    <property type="match status" value="1"/>
</dbReference>
<accession>A0A937XDR1</accession>
<dbReference type="AlphaFoldDB" id="A0A937XDR1"/>
<feature type="transmembrane region" description="Helical" evidence="5">
    <location>
        <begin position="127"/>
        <end position="145"/>
    </location>
</feature>
<comment type="caution">
    <text evidence="6">The sequence shown here is derived from an EMBL/GenBank/DDBJ whole genome shotgun (WGS) entry which is preliminary data.</text>
</comment>
<dbReference type="InterPro" id="IPR002797">
    <property type="entry name" value="Polysacc_synth"/>
</dbReference>
<dbReference type="EMBL" id="VGIR01000033">
    <property type="protein sequence ID" value="MBM3331533.1"/>
    <property type="molecule type" value="Genomic_DNA"/>
</dbReference>
<feature type="transmembrane region" description="Helical" evidence="5">
    <location>
        <begin position="371"/>
        <end position="390"/>
    </location>
</feature>